<dbReference type="InterPro" id="IPR004358">
    <property type="entry name" value="Sig_transdc_His_kin-like_C"/>
</dbReference>
<keyword evidence="12 13" id="KW-0472">Membrane</keyword>
<dbReference type="AlphaFoldDB" id="A0A369BQ11"/>
<evidence type="ECO:0000256" key="6">
    <source>
        <dbReference type="ARBA" id="ARBA00022692"/>
    </source>
</evidence>
<dbReference type="Gene3D" id="3.30.565.10">
    <property type="entry name" value="Histidine kinase-like ATPase, C-terminal domain"/>
    <property type="match status" value="1"/>
</dbReference>
<evidence type="ECO:0000256" key="13">
    <source>
        <dbReference type="SAM" id="Phobius"/>
    </source>
</evidence>
<keyword evidence="8 15" id="KW-0418">Kinase</keyword>
<dbReference type="PANTHER" id="PTHR45436">
    <property type="entry name" value="SENSOR HISTIDINE KINASE YKOH"/>
    <property type="match status" value="1"/>
</dbReference>
<gene>
    <name evidence="15" type="ORF">DFP94_1011322</name>
</gene>
<dbReference type="SMART" id="SM00388">
    <property type="entry name" value="HisKA"/>
    <property type="match status" value="1"/>
</dbReference>
<dbReference type="InterPro" id="IPR005467">
    <property type="entry name" value="His_kinase_dom"/>
</dbReference>
<organism evidence="15 16">
    <name type="scientific">Fontibacillus phaseoli</name>
    <dbReference type="NCBI Taxonomy" id="1416533"/>
    <lineage>
        <taxon>Bacteria</taxon>
        <taxon>Bacillati</taxon>
        <taxon>Bacillota</taxon>
        <taxon>Bacilli</taxon>
        <taxon>Bacillales</taxon>
        <taxon>Paenibacillaceae</taxon>
        <taxon>Fontibacillus</taxon>
    </lineage>
</organism>
<dbReference type="InterPro" id="IPR050428">
    <property type="entry name" value="TCS_sensor_his_kinase"/>
</dbReference>
<keyword evidence="4" id="KW-0597">Phosphoprotein</keyword>
<dbReference type="GO" id="GO:0000155">
    <property type="term" value="F:phosphorelay sensor kinase activity"/>
    <property type="evidence" value="ECO:0007669"/>
    <property type="project" value="InterPro"/>
</dbReference>
<dbReference type="PROSITE" id="PS50109">
    <property type="entry name" value="HIS_KIN"/>
    <property type="match status" value="1"/>
</dbReference>
<dbReference type="GO" id="GO:0005524">
    <property type="term" value="F:ATP binding"/>
    <property type="evidence" value="ECO:0007669"/>
    <property type="project" value="UniProtKB-KW"/>
</dbReference>
<protein>
    <recommendedName>
        <fullName evidence="3">histidine kinase</fullName>
        <ecNumber evidence="3">2.7.13.3</ecNumber>
    </recommendedName>
</protein>
<dbReference type="Pfam" id="PF02518">
    <property type="entry name" value="HATPase_c"/>
    <property type="match status" value="1"/>
</dbReference>
<proteinExistence type="predicted"/>
<dbReference type="CDD" id="cd00082">
    <property type="entry name" value="HisKA"/>
    <property type="match status" value="1"/>
</dbReference>
<evidence type="ECO:0000256" key="4">
    <source>
        <dbReference type="ARBA" id="ARBA00022553"/>
    </source>
</evidence>
<keyword evidence="9" id="KW-0067">ATP-binding</keyword>
<dbReference type="InterPro" id="IPR003661">
    <property type="entry name" value="HisK_dim/P_dom"/>
</dbReference>
<evidence type="ECO:0000256" key="8">
    <source>
        <dbReference type="ARBA" id="ARBA00022777"/>
    </source>
</evidence>
<evidence type="ECO:0000256" key="2">
    <source>
        <dbReference type="ARBA" id="ARBA00004370"/>
    </source>
</evidence>
<dbReference type="Gene3D" id="1.10.287.130">
    <property type="match status" value="1"/>
</dbReference>
<dbReference type="CDD" id="cd00075">
    <property type="entry name" value="HATPase"/>
    <property type="match status" value="1"/>
</dbReference>
<accession>A0A369BQ11</accession>
<comment type="catalytic activity">
    <reaction evidence="1">
        <text>ATP + protein L-histidine = ADP + protein N-phospho-L-histidine.</text>
        <dbReference type="EC" id="2.7.13.3"/>
    </reaction>
</comment>
<keyword evidence="7" id="KW-0547">Nucleotide-binding</keyword>
<dbReference type="OrthoDB" id="368131at2"/>
<keyword evidence="6 13" id="KW-0812">Transmembrane</keyword>
<evidence type="ECO:0000256" key="11">
    <source>
        <dbReference type="ARBA" id="ARBA00023012"/>
    </source>
</evidence>
<keyword evidence="16" id="KW-1185">Reference proteome</keyword>
<comment type="subcellular location">
    <subcellularLocation>
        <location evidence="2">Membrane</location>
    </subcellularLocation>
</comment>
<evidence type="ECO:0000313" key="15">
    <source>
        <dbReference type="EMBL" id="RCX23720.1"/>
    </source>
</evidence>
<sequence length="457" mass="51024">MDSVIRILRRFVGSTILVSLLLLLFNLVLLGLLIFKEHHQMPSPEAVVQKISNGLDQEQGSYSITPEAMQLLDTNQAWAMLLSSDGRVLWSERLPEEIPRSYDVTDVAKFSRYYLMGYPVFVWEHKDGLLVLGYPENSFGKYRFDFLTEWLRSLPVRILLLLVCNVALALLVSVLIGTRVVRGIKPLIHGIHTLSKGEPVQVETKGIFNDLSQSINSTSRMLQEKNDALHARDFARSNWIAGISHDIRTPLSMILGYASELEEQPELSSEQKQQAAIIRRQGERLRSLVNDLNLVSMLEYEMQPLHLKSIRLSVLARQVVSDFLNNGLDERYIISLHVGDESLMVTGDERLLYRAITNLVQNSIRHNPGGCEIGLSTGEADGSNQIVVCDNGKGIPKDELADLILLPYTSGRIGPTRQGHGLGLPMVARIAKAHQGELILESDMGEGLKAVLKFPSS</sequence>
<name>A0A369BQ11_9BACL</name>
<dbReference type="GO" id="GO:0016020">
    <property type="term" value="C:membrane"/>
    <property type="evidence" value="ECO:0007669"/>
    <property type="project" value="UniProtKB-SubCell"/>
</dbReference>
<keyword evidence="5" id="KW-0808">Transferase</keyword>
<dbReference type="RefSeq" id="WP_114495568.1">
    <property type="nucleotide sequence ID" value="NZ_QPJW01000001.1"/>
</dbReference>
<dbReference type="SUPFAM" id="SSF47384">
    <property type="entry name" value="Homodimeric domain of signal transducing histidine kinase"/>
    <property type="match status" value="1"/>
</dbReference>
<evidence type="ECO:0000256" key="5">
    <source>
        <dbReference type="ARBA" id="ARBA00022679"/>
    </source>
</evidence>
<dbReference type="Proteomes" id="UP000253090">
    <property type="component" value="Unassembled WGS sequence"/>
</dbReference>
<evidence type="ECO:0000256" key="7">
    <source>
        <dbReference type="ARBA" id="ARBA00022741"/>
    </source>
</evidence>
<dbReference type="PRINTS" id="PR00344">
    <property type="entry name" value="BCTRLSENSOR"/>
</dbReference>
<evidence type="ECO:0000256" key="10">
    <source>
        <dbReference type="ARBA" id="ARBA00022989"/>
    </source>
</evidence>
<evidence type="ECO:0000256" key="12">
    <source>
        <dbReference type="ARBA" id="ARBA00023136"/>
    </source>
</evidence>
<keyword evidence="11" id="KW-0902">Two-component regulatory system</keyword>
<comment type="caution">
    <text evidence="15">The sequence shown here is derived from an EMBL/GenBank/DDBJ whole genome shotgun (WGS) entry which is preliminary data.</text>
</comment>
<reference evidence="15 16" key="1">
    <citation type="submission" date="2018-07" db="EMBL/GenBank/DDBJ databases">
        <title>Genomic Encyclopedia of Type Strains, Phase III (KMG-III): the genomes of soil and plant-associated and newly described type strains.</title>
        <authorList>
            <person name="Whitman W."/>
        </authorList>
    </citation>
    <scope>NUCLEOTIDE SEQUENCE [LARGE SCALE GENOMIC DNA]</scope>
    <source>
        <strain evidence="15 16">CECT 8333</strain>
    </source>
</reference>
<evidence type="ECO:0000313" key="16">
    <source>
        <dbReference type="Proteomes" id="UP000253090"/>
    </source>
</evidence>
<dbReference type="InterPro" id="IPR036097">
    <property type="entry name" value="HisK_dim/P_sf"/>
</dbReference>
<keyword evidence="10 13" id="KW-1133">Transmembrane helix</keyword>
<evidence type="ECO:0000259" key="14">
    <source>
        <dbReference type="PROSITE" id="PS50109"/>
    </source>
</evidence>
<dbReference type="Pfam" id="PF00512">
    <property type="entry name" value="HisKA"/>
    <property type="match status" value="1"/>
</dbReference>
<dbReference type="PANTHER" id="PTHR45436:SF5">
    <property type="entry name" value="SENSOR HISTIDINE KINASE TRCS"/>
    <property type="match status" value="1"/>
</dbReference>
<dbReference type="InterPro" id="IPR003594">
    <property type="entry name" value="HATPase_dom"/>
</dbReference>
<feature type="transmembrane region" description="Helical" evidence="13">
    <location>
        <begin position="12"/>
        <end position="35"/>
    </location>
</feature>
<dbReference type="EMBL" id="QPJW01000001">
    <property type="protein sequence ID" value="RCX23720.1"/>
    <property type="molecule type" value="Genomic_DNA"/>
</dbReference>
<dbReference type="SUPFAM" id="SSF55874">
    <property type="entry name" value="ATPase domain of HSP90 chaperone/DNA topoisomerase II/histidine kinase"/>
    <property type="match status" value="1"/>
</dbReference>
<dbReference type="SMART" id="SM00387">
    <property type="entry name" value="HATPase_c"/>
    <property type="match status" value="1"/>
</dbReference>
<dbReference type="InterPro" id="IPR036890">
    <property type="entry name" value="HATPase_C_sf"/>
</dbReference>
<evidence type="ECO:0000256" key="3">
    <source>
        <dbReference type="ARBA" id="ARBA00012438"/>
    </source>
</evidence>
<dbReference type="EC" id="2.7.13.3" evidence="3"/>
<evidence type="ECO:0000256" key="1">
    <source>
        <dbReference type="ARBA" id="ARBA00000085"/>
    </source>
</evidence>
<evidence type="ECO:0000256" key="9">
    <source>
        <dbReference type="ARBA" id="ARBA00022840"/>
    </source>
</evidence>
<feature type="transmembrane region" description="Helical" evidence="13">
    <location>
        <begin position="154"/>
        <end position="176"/>
    </location>
</feature>
<feature type="domain" description="Histidine kinase" evidence="14">
    <location>
        <begin position="242"/>
        <end position="457"/>
    </location>
</feature>